<feature type="compositionally biased region" description="Basic and acidic residues" evidence="1">
    <location>
        <begin position="24"/>
        <end position="37"/>
    </location>
</feature>
<evidence type="ECO:0000313" key="3">
    <source>
        <dbReference type="Proteomes" id="UP000001025"/>
    </source>
</evidence>
<evidence type="ECO:0000256" key="1">
    <source>
        <dbReference type="SAM" id="MobiDB-lite"/>
    </source>
</evidence>
<accession>Q7UYD8</accession>
<dbReference type="KEGG" id="rba:RB691"/>
<evidence type="ECO:0000313" key="2">
    <source>
        <dbReference type="EMBL" id="CAD71704.1"/>
    </source>
</evidence>
<dbReference type="EnsemblBacteria" id="CAD71704">
    <property type="protein sequence ID" value="CAD71704"/>
    <property type="gene ID" value="RB691"/>
</dbReference>
<dbReference type="Proteomes" id="UP000001025">
    <property type="component" value="Chromosome"/>
</dbReference>
<dbReference type="InParanoid" id="Q7UYD8"/>
<dbReference type="STRING" id="243090.RB691"/>
<dbReference type="AlphaFoldDB" id="Q7UYD8"/>
<dbReference type="HOGENOM" id="CLU_2495774_0_0_0"/>
<reference evidence="2 3" key="1">
    <citation type="journal article" date="2003" name="Proc. Natl. Acad. Sci. U.S.A.">
        <title>Complete genome sequence of the marine planctomycete Pirellula sp. strain 1.</title>
        <authorList>
            <person name="Gloeckner F.O."/>
            <person name="Kube M."/>
            <person name="Bauer M."/>
            <person name="Teeling H."/>
            <person name="Lombardot T."/>
            <person name="Ludwig W."/>
            <person name="Gade D."/>
            <person name="Beck A."/>
            <person name="Borzym K."/>
            <person name="Heitmann K."/>
            <person name="Rabus R."/>
            <person name="Schlesner H."/>
            <person name="Amann R."/>
            <person name="Reinhardt R."/>
        </authorList>
    </citation>
    <scope>NUCLEOTIDE SEQUENCE [LARGE SCALE GENOMIC DNA]</scope>
    <source>
        <strain evidence="3">DSM 10527 / NCIMB 13988 / SH1</strain>
    </source>
</reference>
<organism evidence="2 3">
    <name type="scientific">Rhodopirellula baltica (strain DSM 10527 / NCIMB 13988 / SH1)</name>
    <dbReference type="NCBI Taxonomy" id="243090"/>
    <lineage>
        <taxon>Bacteria</taxon>
        <taxon>Pseudomonadati</taxon>
        <taxon>Planctomycetota</taxon>
        <taxon>Planctomycetia</taxon>
        <taxon>Pirellulales</taxon>
        <taxon>Pirellulaceae</taxon>
        <taxon>Rhodopirellula</taxon>
    </lineage>
</organism>
<dbReference type="EMBL" id="BX294134">
    <property type="protein sequence ID" value="CAD71704.1"/>
    <property type="molecule type" value="Genomic_DNA"/>
</dbReference>
<proteinExistence type="predicted"/>
<gene>
    <name evidence="2" type="ordered locus">RB691</name>
</gene>
<feature type="region of interest" description="Disordered" evidence="1">
    <location>
        <begin position="24"/>
        <end position="55"/>
    </location>
</feature>
<protein>
    <submittedName>
        <fullName evidence="2">Uncharacterized protein</fullName>
    </submittedName>
</protein>
<name>Q7UYD8_RHOBA</name>
<keyword evidence="3" id="KW-1185">Reference proteome</keyword>
<sequence>MGSLDSPRLGIERLGLSGFVRREMRDETGQVQREKPYDGLPRPSPIKQYDGLPRPSGEQRLFFGRAWKPNLRDTTCKTLQSTSRDN</sequence>